<dbReference type="OrthoDB" id="912587at2759"/>
<dbReference type="Proteomes" id="UP000828251">
    <property type="component" value="Unassembled WGS sequence"/>
</dbReference>
<reference evidence="2 3" key="1">
    <citation type="journal article" date="2021" name="Plant Biotechnol. J.">
        <title>Multi-omics assisted identification of the key and species-specific regulatory components of drought-tolerant mechanisms in Gossypium stocksii.</title>
        <authorList>
            <person name="Yu D."/>
            <person name="Ke L."/>
            <person name="Zhang D."/>
            <person name="Wu Y."/>
            <person name="Sun Y."/>
            <person name="Mei J."/>
            <person name="Sun J."/>
            <person name="Sun Y."/>
        </authorList>
    </citation>
    <scope>NUCLEOTIDE SEQUENCE [LARGE SCALE GENOMIC DNA]</scope>
    <source>
        <strain evidence="3">cv. E1</strain>
        <tissue evidence="2">Leaf</tissue>
    </source>
</reference>
<evidence type="ECO:0000313" key="3">
    <source>
        <dbReference type="Proteomes" id="UP000828251"/>
    </source>
</evidence>
<evidence type="ECO:0000313" key="2">
    <source>
        <dbReference type="EMBL" id="KAH1040032.1"/>
    </source>
</evidence>
<comment type="caution">
    <text evidence="2">The sequence shown here is derived from an EMBL/GenBank/DDBJ whole genome shotgun (WGS) entry which is preliminary data.</text>
</comment>
<proteinExistence type="predicted"/>
<name>A0A9D3ZJL1_9ROSI</name>
<sequence length="84" mass="9190">MPIESTTSDKITPRSTPSSSKDPLELPQGPITQARAKLFKEAISALVNQVWGETMAGHIERAWTSSMKLPCNLLQAELNLNLAQ</sequence>
<organism evidence="2 3">
    <name type="scientific">Gossypium stocksii</name>
    <dbReference type="NCBI Taxonomy" id="47602"/>
    <lineage>
        <taxon>Eukaryota</taxon>
        <taxon>Viridiplantae</taxon>
        <taxon>Streptophyta</taxon>
        <taxon>Embryophyta</taxon>
        <taxon>Tracheophyta</taxon>
        <taxon>Spermatophyta</taxon>
        <taxon>Magnoliopsida</taxon>
        <taxon>eudicotyledons</taxon>
        <taxon>Gunneridae</taxon>
        <taxon>Pentapetalae</taxon>
        <taxon>rosids</taxon>
        <taxon>malvids</taxon>
        <taxon>Malvales</taxon>
        <taxon>Malvaceae</taxon>
        <taxon>Malvoideae</taxon>
        <taxon>Gossypium</taxon>
    </lineage>
</organism>
<protein>
    <submittedName>
        <fullName evidence="2">Uncharacterized protein</fullName>
    </submittedName>
</protein>
<dbReference type="AlphaFoldDB" id="A0A9D3ZJL1"/>
<feature type="compositionally biased region" description="Polar residues" evidence="1">
    <location>
        <begin position="1"/>
        <end position="21"/>
    </location>
</feature>
<accession>A0A9D3ZJL1</accession>
<feature type="region of interest" description="Disordered" evidence="1">
    <location>
        <begin position="1"/>
        <end position="30"/>
    </location>
</feature>
<keyword evidence="3" id="KW-1185">Reference proteome</keyword>
<evidence type="ECO:0000256" key="1">
    <source>
        <dbReference type="SAM" id="MobiDB-lite"/>
    </source>
</evidence>
<gene>
    <name evidence="2" type="ORF">J1N35_041775</name>
</gene>
<dbReference type="EMBL" id="JAIQCV010000012">
    <property type="protein sequence ID" value="KAH1040032.1"/>
    <property type="molecule type" value="Genomic_DNA"/>
</dbReference>